<evidence type="ECO:0000256" key="3">
    <source>
        <dbReference type="ARBA" id="ARBA00022833"/>
    </source>
</evidence>
<accession>A0A8S1J3C6</accession>
<evidence type="ECO:0000259" key="5">
    <source>
        <dbReference type="PROSITE" id="PS50089"/>
    </source>
</evidence>
<evidence type="ECO:0000259" key="7">
    <source>
        <dbReference type="PROSITE" id="PS51270"/>
    </source>
</evidence>
<protein>
    <submittedName>
        <fullName evidence="8">Uncharacterized protein</fullName>
    </submittedName>
</protein>
<dbReference type="PANTHER" id="PTHR21319">
    <property type="entry name" value="RING FINGER AND CHY ZINC FINGER DOMAIN-CONTAINING PROTEIN 1"/>
    <property type="match status" value="1"/>
</dbReference>
<dbReference type="Gene3D" id="3.30.40.10">
    <property type="entry name" value="Zinc/RING finger domain, C3HC4 (zinc finger)"/>
    <property type="match status" value="1"/>
</dbReference>
<dbReference type="AlphaFoldDB" id="A0A8S1J3C6"/>
<dbReference type="Pfam" id="PF01814">
    <property type="entry name" value="Hemerythrin"/>
    <property type="match status" value="1"/>
</dbReference>
<dbReference type="PROSITE" id="PS51270">
    <property type="entry name" value="ZF_CTCHY"/>
    <property type="match status" value="1"/>
</dbReference>
<dbReference type="GO" id="GO:0006511">
    <property type="term" value="P:ubiquitin-dependent protein catabolic process"/>
    <property type="evidence" value="ECO:0007669"/>
    <property type="project" value="TreeGrafter"/>
</dbReference>
<name>A0A8S1J3C6_9CHLO</name>
<dbReference type="Gene3D" id="2.20.28.10">
    <property type="match status" value="1"/>
</dbReference>
<dbReference type="SUPFAM" id="SSF161245">
    <property type="entry name" value="Zinc hairpin stack"/>
    <property type="match status" value="1"/>
</dbReference>
<comment type="caution">
    <text evidence="8">The sequence shown here is derived from an EMBL/GenBank/DDBJ whole genome shotgun (WGS) entry which is preliminary data.</text>
</comment>
<dbReference type="SUPFAM" id="SSF57850">
    <property type="entry name" value="RING/U-box"/>
    <property type="match status" value="1"/>
</dbReference>
<dbReference type="PANTHER" id="PTHR21319:SF0">
    <property type="entry name" value="AND RING FINGER DOMAIN PROTEIN, PUTATIVE (AFU_ORTHOLOGUE AFUA_1G08900)-RELATED"/>
    <property type="match status" value="1"/>
</dbReference>
<dbReference type="InterPro" id="IPR001841">
    <property type="entry name" value="Znf_RING"/>
</dbReference>
<keyword evidence="3" id="KW-0862">Zinc</keyword>
<dbReference type="InterPro" id="IPR039512">
    <property type="entry name" value="RCHY1_zinc-ribbon"/>
</dbReference>
<dbReference type="Pfam" id="PF05495">
    <property type="entry name" value="zf-CHY"/>
    <property type="match status" value="1"/>
</dbReference>
<evidence type="ECO:0000256" key="1">
    <source>
        <dbReference type="ARBA" id="ARBA00022723"/>
    </source>
</evidence>
<dbReference type="EMBL" id="CAJHUC010001733">
    <property type="protein sequence ID" value="CAD7702179.1"/>
    <property type="molecule type" value="Genomic_DNA"/>
</dbReference>
<feature type="domain" description="CHY-type" evidence="6">
    <location>
        <begin position="799"/>
        <end position="866"/>
    </location>
</feature>
<keyword evidence="9" id="KW-1185">Reference proteome</keyword>
<dbReference type="InterPro" id="IPR013083">
    <property type="entry name" value="Znf_RING/FYVE/PHD"/>
</dbReference>
<keyword evidence="2 4" id="KW-0863">Zinc-finger</keyword>
<dbReference type="FunFam" id="3.30.40.10:FF:000208">
    <property type="entry name" value="Zinc finger protein-related isoform 1"/>
    <property type="match status" value="1"/>
</dbReference>
<dbReference type="GO" id="GO:0016567">
    <property type="term" value="P:protein ubiquitination"/>
    <property type="evidence" value="ECO:0007669"/>
    <property type="project" value="TreeGrafter"/>
</dbReference>
<evidence type="ECO:0000256" key="4">
    <source>
        <dbReference type="PROSITE-ProRule" id="PRU00601"/>
    </source>
</evidence>
<dbReference type="InterPro" id="IPR037274">
    <property type="entry name" value="Znf_CHY_sf"/>
</dbReference>
<dbReference type="InterPro" id="IPR017921">
    <property type="entry name" value="Znf_CTCHY"/>
</dbReference>
<evidence type="ECO:0000313" key="8">
    <source>
        <dbReference type="EMBL" id="CAD7702179.1"/>
    </source>
</evidence>
<reference evidence="8" key="1">
    <citation type="submission" date="2020-12" db="EMBL/GenBank/DDBJ databases">
        <authorList>
            <person name="Iha C."/>
        </authorList>
    </citation>
    <scope>NUCLEOTIDE SEQUENCE</scope>
</reference>
<dbReference type="PROSITE" id="PS50089">
    <property type="entry name" value="ZF_RING_2"/>
    <property type="match status" value="1"/>
</dbReference>
<dbReference type="GO" id="GO:0061630">
    <property type="term" value="F:ubiquitin protein ligase activity"/>
    <property type="evidence" value="ECO:0007669"/>
    <property type="project" value="TreeGrafter"/>
</dbReference>
<dbReference type="Gene3D" id="1.20.120.520">
    <property type="entry name" value="nmb1532 protein domain like"/>
    <property type="match status" value="3"/>
</dbReference>
<dbReference type="OrthoDB" id="411372at2759"/>
<organism evidence="8 9">
    <name type="scientific">Ostreobium quekettii</name>
    <dbReference type="NCBI Taxonomy" id="121088"/>
    <lineage>
        <taxon>Eukaryota</taxon>
        <taxon>Viridiplantae</taxon>
        <taxon>Chlorophyta</taxon>
        <taxon>core chlorophytes</taxon>
        <taxon>Ulvophyceae</taxon>
        <taxon>TCBD clade</taxon>
        <taxon>Bryopsidales</taxon>
        <taxon>Ostreobineae</taxon>
        <taxon>Ostreobiaceae</taxon>
        <taxon>Ostreobium</taxon>
    </lineage>
</organism>
<keyword evidence="1" id="KW-0479">Metal-binding</keyword>
<dbReference type="PROSITE" id="PS51266">
    <property type="entry name" value="ZF_CHY"/>
    <property type="match status" value="1"/>
</dbReference>
<dbReference type="CDD" id="cd16464">
    <property type="entry name" value="RING-H2_Pirh2-like"/>
    <property type="match status" value="1"/>
</dbReference>
<dbReference type="Pfam" id="PF14599">
    <property type="entry name" value="zinc_ribbon_6"/>
    <property type="match status" value="1"/>
</dbReference>
<gene>
    <name evidence="8" type="ORF">OSTQU699_LOCUS7536</name>
</gene>
<dbReference type="GO" id="GO:0005634">
    <property type="term" value="C:nucleus"/>
    <property type="evidence" value="ECO:0007669"/>
    <property type="project" value="TreeGrafter"/>
</dbReference>
<proteinExistence type="predicted"/>
<feature type="domain" description="RING-type" evidence="5">
    <location>
        <begin position="935"/>
        <end position="977"/>
    </location>
</feature>
<dbReference type="CDD" id="cd12108">
    <property type="entry name" value="Hr-like"/>
    <property type="match status" value="2"/>
</dbReference>
<dbReference type="SUPFAM" id="SSF161219">
    <property type="entry name" value="CHY zinc finger-like"/>
    <property type="match status" value="1"/>
</dbReference>
<dbReference type="InterPro" id="IPR012312">
    <property type="entry name" value="Hemerythrin-like"/>
</dbReference>
<dbReference type="InterPro" id="IPR037275">
    <property type="entry name" value="Znf_CTCHY_sf"/>
</dbReference>
<dbReference type="Proteomes" id="UP000708148">
    <property type="component" value="Unassembled WGS sequence"/>
</dbReference>
<dbReference type="GO" id="GO:0008270">
    <property type="term" value="F:zinc ion binding"/>
    <property type="evidence" value="ECO:0007669"/>
    <property type="project" value="UniProtKB-KW"/>
</dbReference>
<feature type="domain" description="CTCHY-type" evidence="7">
    <location>
        <begin position="868"/>
        <end position="934"/>
    </location>
</feature>
<dbReference type="GO" id="GO:0006879">
    <property type="term" value="P:intracellular iron ion homeostasis"/>
    <property type="evidence" value="ECO:0007669"/>
    <property type="project" value="UniProtKB-ARBA"/>
</dbReference>
<dbReference type="Pfam" id="PF13639">
    <property type="entry name" value="zf-RING_2"/>
    <property type="match status" value="1"/>
</dbReference>
<evidence type="ECO:0000313" key="9">
    <source>
        <dbReference type="Proteomes" id="UP000708148"/>
    </source>
</evidence>
<sequence length="1041" mass="117777">MTADVRPARAAPGAAGSPPIRFFYSHLHEAIRAELDAISRLALGLEPDTEGFGARLAAVEERCRFLEQIYKYHSVAEDEVVYPALESKVKNVTQAYSVEHDDEVELLEQLKQLLSGLAAQEGAEVVAAVREVICKLEEVTITLRKHLAKEEQQLYPLLLQHFSYVEQADLVAQFLCCIPLAAVARVLDWLKPIVPQEEQDQLVDHIREANPDDLLLQLLLMWLDPEQSQSVPPESDASSQSSVQIDEPDTLPPIQQIVNVHRSIGQALENLVQDAQRLLSGKLSAEQVSLLCEKHRFLRAVCWFHMLSEEEVMFPELGKRKIVNLSSVLSCQAQHKEEESAGLLQEVIECVEKGQLSYCKHMEKEEAEVLPLLQENLCFAEQCIIVWQTVRMMPLRLLERVMPWLMGQLSEGDAEELLNTLRIGAEGLDVDSAAVQLLSRWAQRGCRSPEPLHKLCTQDPSHYPNDTCEPKVVKEGSSTEADEQAHSKIEDEVVFPALESKEALVNVCHSYVLDHKQEEELFLGLEKLVNTFRHLLPVGKYLAACAQTINMMKPTGDREGLRELALELNRKCSAIRAALETHVRAEENELWPLFVENFSEEEQHVLVGSIIGRTGAEVLQAMLPWVSGCFSGEEMDAMKESLKSATRNTMFEQWLEAVGSPIGWKAEFEQPEAESSEKVSPNSDVKGSLVEVAQYLRRNLPGPVAETSEFCPSWEDLFRMNQKQLEAAVRQVSNDDSLEPNRKTYLIQWIMVSKYVVAQQQLRCKGEAIPDEEVAEEEGNGAHRGATECSSHHRTFHDEQKGVLGCVHYQRRAALVAPCCSEVFTCRLCHDDKCDHRMNRYLVESMVCMVCGKRQPIGSTCSSCGASMANYYCSICHLFDDSPQGEIYHCPFCNVCRRGKGLGQDFFHCMECNACMHMSLFKRHKCREKCIEGVCPVCKDNLFDSHQPIKELRCGHFMHSTCFSQYSRWNYTCPICSKSMGDMCMYFRMLDSLLASHSMPDQFRDMTQRILCNDCGHKGEAPYHFVYHACPRCRSYNTCVL</sequence>
<evidence type="ECO:0000259" key="6">
    <source>
        <dbReference type="PROSITE" id="PS51266"/>
    </source>
</evidence>
<dbReference type="SMART" id="SM00184">
    <property type="entry name" value="RING"/>
    <property type="match status" value="1"/>
</dbReference>
<dbReference type="InterPro" id="IPR008913">
    <property type="entry name" value="Znf_CHY"/>
</dbReference>
<evidence type="ECO:0000256" key="2">
    <source>
        <dbReference type="ARBA" id="ARBA00022771"/>
    </source>
</evidence>